<organism evidence="9 10">
    <name type="scientific">Mesobacillus campisalis</name>
    <dbReference type="NCBI Taxonomy" id="1408103"/>
    <lineage>
        <taxon>Bacteria</taxon>
        <taxon>Bacillati</taxon>
        <taxon>Bacillota</taxon>
        <taxon>Bacilli</taxon>
        <taxon>Bacillales</taxon>
        <taxon>Bacillaceae</taxon>
        <taxon>Mesobacillus</taxon>
    </lineage>
</organism>
<keyword evidence="3" id="KW-1003">Cell membrane</keyword>
<proteinExistence type="inferred from homology"/>
<accession>A0A0M2SYF5</accession>
<feature type="transmembrane region" description="Helical" evidence="7">
    <location>
        <begin position="58"/>
        <end position="78"/>
    </location>
</feature>
<feature type="transmembrane region" description="Helical" evidence="7">
    <location>
        <begin position="32"/>
        <end position="52"/>
    </location>
</feature>
<evidence type="ECO:0000259" key="8">
    <source>
        <dbReference type="Pfam" id="PF04239"/>
    </source>
</evidence>
<comment type="subcellular location">
    <subcellularLocation>
        <location evidence="1">Cell membrane</location>
        <topology evidence="1">Multi-pass membrane protein</topology>
    </subcellularLocation>
</comment>
<evidence type="ECO:0000256" key="4">
    <source>
        <dbReference type="ARBA" id="ARBA00022692"/>
    </source>
</evidence>
<evidence type="ECO:0000256" key="3">
    <source>
        <dbReference type="ARBA" id="ARBA00022475"/>
    </source>
</evidence>
<dbReference type="Gene3D" id="3.30.240.20">
    <property type="entry name" value="bsu07140 like domains"/>
    <property type="match status" value="2"/>
</dbReference>
<sequence>MDSIKVIGRIITILPFLLFLGLYMGKRSIGELPVFDFLVVLVMGAVVGADIADPAINHIHTVVAMIAIALLQKLIIFLKMRYRKFGRLVTFEPTVVIYKGELLVKNLKKINYSIDNVLQMLREKDVFAMKDVDLAIIEANGRMSVNLVPDKQRVTLSHIGKEPDATQYEIPVILDGELQQDAIKKLGKSDQWVRQQLADQWAAAETAVFYAGISTAGDLNITMKGAVKKDVPPIYH</sequence>
<dbReference type="EMBL" id="LAYY01000006">
    <property type="protein sequence ID" value="KKK38741.1"/>
    <property type="molecule type" value="Genomic_DNA"/>
</dbReference>
<keyword evidence="4 7" id="KW-0812">Transmembrane</keyword>
<dbReference type="RefSeq" id="WP_046523044.1">
    <property type="nucleotide sequence ID" value="NZ_LAYY01000006.1"/>
</dbReference>
<evidence type="ECO:0000256" key="6">
    <source>
        <dbReference type="ARBA" id="ARBA00023136"/>
    </source>
</evidence>
<evidence type="ECO:0000256" key="7">
    <source>
        <dbReference type="SAM" id="Phobius"/>
    </source>
</evidence>
<evidence type="ECO:0000313" key="9">
    <source>
        <dbReference type="EMBL" id="KKK38741.1"/>
    </source>
</evidence>
<feature type="domain" description="YetF C-terminal" evidence="8">
    <location>
        <begin position="81"/>
        <end position="212"/>
    </location>
</feature>
<protein>
    <recommendedName>
        <fullName evidence="8">YetF C-terminal domain-containing protein</fullName>
    </recommendedName>
</protein>
<evidence type="ECO:0000256" key="1">
    <source>
        <dbReference type="ARBA" id="ARBA00004651"/>
    </source>
</evidence>
<name>A0A0M2SYF5_9BACI</name>
<dbReference type="GO" id="GO:0005886">
    <property type="term" value="C:plasma membrane"/>
    <property type="evidence" value="ECO:0007669"/>
    <property type="project" value="UniProtKB-SubCell"/>
</dbReference>
<evidence type="ECO:0000313" key="10">
    <source>
        <dbReference type="Proteomes" id="UP000034166"/>
    </source>
</evidence>
<dbReference type="PANTHER" id="PTHR34582">
    <property type="entry name" value="UPF0702 TRANSMEMBRANE PROTEIN YCAP"/>
    <property type="match status" value="1"/>
</dbReference>
<dbReference type="Pfam" id="PF04239">
    <property type="entry name" value="DUF421"/>
    <property type="match status" value="1"/>
</dbReference>
<comment type="caution">
    <text evidence="9">The sequence shown here is derived from an EMBL/GenBank/DDBJ whole genome shotgun (WGS) entry which is preliminary data.</text>
</comment>
<comment type="similarity">
    <text evidence="2">Belongs to the UPF0702 family.</text>
</comment>
<keyword evidence="5 7" id="KW-1133">Transmembrane helix</keyword>
<dbReference type="PANTHER" id="PTHR34582:SF6">
    <property type="entry name" value="UPF0702 TRANSMEMBRANE PROTEIN YCAP"/>
    <property type="match status" value="1"/>
</dbReference>
<dbReference type="Proteomes" id="UP000034166">
    <property type="component" value="Unassembled WGS sequence"/>
</dbReference>
<reference evidence="9 10" key="1">
    <citation type="submission" date="2015-04" db="EMBL/GenBank/DDBJ databases">
        <title>Taxonomic description and genome sequence of Bacillus campisalis sp. nov., a novel member of the genus Bacillus isolated from solar saltern.</title>
        <authorList>
            <person name="Mathan Kumar R."/>
            <person name="Kaur G."/>
            <person name="Kumar A."/>
            <person name="Singh N.K."/>
            <person name="Kaur N."/>
            <person name="Kumar N."/>
            <person name="Mayilraj S."/>
        </authorList>
    </citation>
    <scope>NUCLEOTIDE SEQUENCE [LARGE SCALE GENOMIC DNA]</scope>
    <source>
        <strain evidence="9 10">SA2-6</strain>
    </source>
</reference>
<dbReference type="InterPro" id="IPR023090">
    <property type="entry name" value="UPF0702_alpha/beta_dom_sf"/>
</dbReference>
<keyword evidence="6 7" id="KW-0472">Membrane</keyword>
<evidence type="ECO:0000256" key="2">
    <source>
        <dbReference type="ARBA" id="ARBA00006448"/>
    </source>
</evidence>
<dbReference type="AlphaFoldDB" id="A0A0M2SYF5"/>
<dbReference type="InterPro" id="IPR007353">
    <property type="entry name" value="DUF421"/>
</dbReference>
<keyword evidence="10" id="KW-1185">Reference proteome</keyword>
<feature type="transmembrane region" description="Helical" evidence="7">
    <location>
        <begin position="6"/>
        <end position="25"/>
    </location>
</feature>
<dbReference type="PATRIC" id="fig|1408103.3.peg.1589"/>
<evidence type="ECO:0000256" key="5">
    <source>
        <dbReference type="ARBA" id="ARBA00022989"/>
    </source>
</evidence>
<gene>
    <name evidence="9" type="ORF">WQ57_07065</name>
</gene>